<feature type="compositionally biased region" description="Basic and acidic residues" evidence="1">
    <location>
        <begin position="13"/>
        <end position="27"/>
    </location>
</feature>
<protein>
    <submittedName>
        <fullName evidence="2">Uncharacterized protein</fullName>
    </submittedName>
</protein>
<proteinExistence type="predicted"/>
<accession>A0ABN2E5L9</accession>
<comment type="caution">
    <text evidence="2">The sequence shown here is derived from an EMBL/GenBank/DDBJ whole genome shotgun (WGS) entry which is preliminary data.</text>
</comment>
<reference evidence="2 3" key="1">
    <citation type="journal article" date="2019" name="Int. J. Syst. Evol. Microbiol.">
        <title>The Global Catalogue of Microorganisms (GCM) 10K type strain sequencing project: providing services to taxonomists for standard genome sequencing and annotation.</title>
        <authorList>
            <consortium name="The Broad Institute Genomics Platform"/>
            <consortium name="The Broad Institute Genome Sequencing Center for Infectious Disease"/>
            <person name="Wu L."/>
            <person name="Ma J."/>
        </authorList>
    </citation>
    <scope>NUCLEOTIDE SEQUENCE [LARGE SCALE GENOMIC DNA]</scope>
    <source>
        <strain evidence="2 3">JCM 15572</strain>
    </source>
</reference>
<sequence length="103" mass="10799">MRRPGLVGRVKQSGRERTTHGGGRERSLAGGGQALDTFGAWEGEWALVRRQGEAKPGGRSGGRRGDSTYVATGCWSGGCAAGGVVQWGYTYCRAAGVGWARRG</sequence>
<evidence type="ECO:0000313" key="3">
    <source>
        <dbReference type="Proteomes" id="UP001501705"/>
    </source>
</evidence>
<name>A0ABN2E5L9_9ACTN</name>
<gene>
    <name evidence="2" type="ORF">GCM10009804_62110</name>
</gene>
<feature type="region of interest" description="Disordered" evidence="1">
    <location>
        <begin position="1"/>
        <end position="31"/>
    </location>
</feature>
<organism evidence="2 3">
    <name type="scientific">Kribbella hippodromi</name>
    <dbReference type="NCBI Taxonomy" id="434347"/>
    <lineage>
        <taxon>Bacteria</taxon>
        <taxon>Bacillati</taxon>
        <taxon>Actinomycetota</taxon>
        <taxon>Actinomycetes</taxon>
        <taxon>Propionibacteriales</taxon>
        <taxon>Kribbellaceae</taxon>
        <taxon>Kribbella</taxon>
    </lineage>
</organism>
<evidence type="ECO:0000313" key="2">
    <source>
        <dbReference type="EMBL" id="GAA1597224.1"/>
    </source>
</evidence>
<dbReference type="EMBL" id="BAAAPH010000025">
    <property type="protein sequence ID" value="GAA1597224.1"/>
    <property type="molecule type" value="Genomic_DNA"/>
</dbReference>
<evidence type="ECO:0000256" key="1">
    <source>
        <dbReference type="SAM" id="MobiDB-lite"/>
    </source>
</evidence>
<keyword evidence="3" id="KW-1185">Reference proteome</keyword>
<dbReference type="Proteomes" id="UP001501705">
    <property type="component" value="Unassembled WGS sequence"/>
</dbReference>